<dbReference type="Proteomes" id="UP001055811">
    <property type="component" value="Linkage Group LG03"/>
</dbReference>
<proteinExistence type="predicted"/>
<protein>
    <submittedName>
        <fullName evidence="1">Uncharacterized protein</fullName>
    </submittedName>
</protein>
<keyword evidence="2" id="KW-1185">Reference proteome</keyword>
<sequence>MVAKSKTLKSQLWGNLHNTLFVKLKGSYATRTIVPGFDPFFNAITGLNGSGKSNILDLICFVLCITNLQQVRASNLQGWCTSKDMLVSRRSLSQLCLITPIGVEALSDMKISRNYRHTPDPGFVNAILPDLNEEVLTNHDQLMEVFRSFDKDGHGGRGQISREI</sequence>
<organism evidence="1 2">
    <name type="scientific">Cichorium intybus</name>
    <name type="common">Chicory</name>
    <dbReference type="NCBI Taxonomy" id="13427"/>
    <lineage>
        <taxon>Eukaryota</taxon>
        <taxon>Viridiplantae</taxon>
        <taxon>Streptophyta</taxon>
        <taxon>Embryophyta</taxon>
        <taxon>Tracheophyta</taxon>
        <taxon>Spermatophyta</taxon>
        <taxon>Magnoliopsida</taxon>
        <taxon>eudicotyledons</taxon>
        <taxon>Gunneridae</taxon>
        <taxon>Pentapetalae</taxon>
        <taxon>asterids</taxon>
        <taxon>campanulids</taxon>
        <taxon>Asterales</taxon>
        <taxon>Asteraceae</taxon>
        <taxon>Cichorioideae</taxon>
        <taxon>Cichorieae</taxon>
        <taxon>Cichoriinae</taxon>
        <taxon>Cichorium</taxon>
    </lineage>
</organism>
<dbReference type="EMBL" id="CM042011">
    <property type="protein sequence ID" value="KAI3764500.1"/>
    <property type="molecule type" value="Genomic_DNA"/>
</dbReference>
<name>A0ACB9F0M5_CICIN</name>
<comment type="caution">
    <text evidence="1">The sequence shown here is derived from an EMBL/GenBank/DDBJ whole genome shotgun (WGS) entry which is preliminary data.</text>
</comment>
<reference evidence="1 2" key="2">
    <citation type="journal article" date="2022" name="Mol. Ecol. Resour.">
        <title>The genomes of chicory, endive, great burdock and yacon provide insights into Asteraceae paleo-polyploidization history and plant inulin production.</title>
        <authorList>
            <person name="Fan W."/>
            <person name="Wang S."/>
            <person name="Wang H."/>
            <person name="Wang A."/>
            <person name="Jiang F."/>
            <person name="Liu H."/>
            <person name="Zhao H."/>
            <person name="Xu D."/>
            <person name="Zhang Y."/>
        </authorList>
    </citation>
    <scope>NUCLEOTIDE SEQUENCE [LARGE SCALE GENOMIC DNA]</scope>
    <source>
        <strain evidence="2">cv. Punajuju</strain>
        <tissue evidence="1">Leaves</tissue>
    </source>
</reference>
<reference evidence="2" key="1">
    <citation type="journal article" date="2022" name="Mol. Ecol. Resour.">
        <title>The genomes of chicory, endive, great burdock and yacon provide insights into Asteraceae palaeo-polyploidization history and plant inulin production.</title>
        <authorList>
            <person name="Fan W."/>
            <person name="Wang S."/>
            <person name="Wang H."/>
            <person name="Wang A."/>
            <person name="Jiang F."/>
            <person name="Liu H."/>
            <person name="Zhao H."/>
            <person name="Xu D."/>
            <person name="Zhang Y."/>
        </authorList>
    </citation>
    <scope>NUCLEOTIDE SEQUENCE [LARGE SCALE GENOMIC DNA]</scope>
    <source>
        <strain evidence="2">cv. Punajuju</strain>
    </source>
</reference>
<evidence type="ECO:0000313" key="2">
    <source>
        <dbReference type="Proteomes" id="UP001055811"/>
    </source>
</evidence>
<evidence type="ECO:0000313" key="1">
    <source>
        <dbReference type="EMBL" id="KAI3764500.1"/>
    </source>
</evidence>
<accession>A0ACB9F0M5</accession>
<gene>
    <name evidence="1" type="ORF">L2E82_14509</name>
</gene>